<reference evidence="4" key="1">
    <citation type="journal article" date="2019" name="Int. J. Syst. Evol. Microbiol.">
        <title>The Global Catalogue of Microorganisms (GCM) 10K type strain sequencing project: providing services to taxonomists for standard genome sequencing and annotation.</title>
        <authorList>
            <consortium name="The Broad Institute Genomics Platform"/>
            <consortium name="The Broad Institute Genome Sequencing Center for Infectious Disease"/>
            <person name="Wu L."/>
            <person name="Ma J."/>
        </authorList>
    </citation>
    <scope>NUCLEOTIDE SEQUENCE [LARGE SCALE GENOMIC DNA]</scope>
    <source>
        <strain evidence="4">JCM 19015</strain>
    </source>
</reference>
<dbReference type="RefSeq" id="WP_345481394.1">
    <property type="nucleotide sequence ID" value="NZ_BAABLP010000004.1"/>
</dbReference>
<name>A0ABP8Z9E1_9MICO</name>
<keyword evidence="1" id="KW-1133">Transmembrane helix</keyword>
<comment type="caution">
    <text evidence="3">The sequence shown here is derived from an EMBL/GenBank/DDBJ whole genome shotgun (WGS) entry which is preliminary data.</text>
</comment>
<dbReference type="Pfam" id="PF01882">
    <property type="entry name" value="DUF58"/>
    <property type="match status" value="1"/>
</dbReference>
<evidence type="ECO:0000313" key="4">
    <source>
        <dbReference type="Proteomes" id="UP001500121"/>
    </source>
</evidence>
<gene>
    <name evidence="3" type="ORF">GCM10025783_23550</name>
</gene>
<dbReference type="PANTHER" id="PTHR34351">
    <property type="entry name" value="SLR1927 PROTEIN-RELATED"/>
    <property type="match status" value="1"/>
</dbReference>
<dbReference type="Proteomes" id="UP001500121">
    <property type="component" value="Unassembled WGS sequence"/>
</dbReference>
<feature type="domain" description="DUF58" evidence="2">
    <location>
        <begin position="208"/>
        <end position="254"/>
    </location>
</feature>
<keyword evidence="1" id="KW-0812">Transmembrane</keyword>
<feature type="transmembrane region" description="Helical" evidence="1">
    <location>
        <begin position="12"/>
        <end position="34"/>
    </location>
</feature>
<evidence type="ECO:0000256" key="1">
    <source>
        <dbReference type="SAM" id="Phobius"/>
    </source>
</evidence>
<organism evidence="3 4">
    <name type="scientific">Amnibacterium soli</name>
    <dbReference type="NCBI Taxonomy" id="1282736"/>
    <lineage>
        <taxon>Bacteria</taxon>
        <taxon>Bacillati</taxon>
        <taxon>Actinomycetota</taxon>
        <taxon>Actinomycetes</taxon>
        <taxon>Micrococcales</taxon>
        <taxon>Microbacteriaceae</taxon>
        <taxon>Amnibacterium</taxon>
    </lineage>
</organism>
<dbReference type="InterPro" id="IPR002881">
    <property type="entry name" value="DUF58"/>
</dbReference>
<feature type="transmembrane region" description="Helical" evidence="1">
    <location>
        <begin position="40"/>
        <end position="62"/>
    </location>
</feature>
<keyword evidence="1" id="KW-0472">Membrane</keyword>
<evidence type="ECO:0000313" key="3">
    <source>
        <dbReference type="EMBL" id="GAA4750334.1"/>
    </source>
</evidence>
<keyword evidence="4" id="KW-1185">Reference proteome</keyword>
<dbReference type="EMBL" id="BAABLP010000004">
    <property type="protein sequence ID" value="GAA4750334.1"/>
    <property type="molecule type" value="Genomic_DNA"/>
</dbReference>
<dbReference type="PANTHER" id="PTHR34351:SF1">
    <property type="entry name" value="SLR1927 PROTEIN"/>
    <property type="match status" value="1"/>
</dbReference>
<evidence type="ECO:0000259" key="2">
    <source>
        <dbReference type="Pfam" id="PF01882"/>
    </source>
</evidence>
<accession>A0ABP8Z9E1</accession>
<protein>
    <recommendedName>
        <fullName evidence="2">DUF58 domain-containing protein</fullName>
    </recommendedName>
</protein>
<sequence>MAAMQPLAGLRTVRLTVRGGVFLGAAFVGLIVAYAVGWPALLAVALFLFGAVIAGVVAVIVAPVQLSIERRIEPAIAEQRRPVHVRVTVKGRAPGALEWTEDLPRSVVVTGRAEGVLQAVRPDRPSQLIDYDFAPRSRGSVPVGPLRIARTDPLGLASTRRRVGGVDHVVVLPRIHPVELPFAIRRNDPDTGASTVFGAVGDQLDIVARGYRAGDPMRSVDWRATARRGELMVRTETAATTAATGLLLDVRSESWPDATAFEWAVEYTASLVAALDERHAPVRLATGRQTTGDAIDALVALATVQPVYGAPEPQRVLPELATTDVQVVHVITGPGGARDAARLPALPTGALGLVSIVATRPAQVDPPLGWQVVQRDSAQAVGAEHHA</sequence>
<proteinExistence type="predicted"/>